<dbReference type="KEGG" id="broo:brsh051_27060"/>
<keyword evidence="2" id="KW-1185">Reference proteome</keyword>
<evidence type="ECO:0000313" key="2">
    <source>
        <dbReference type="Proteomes" id="UP001431656"/>
    </source>
</evidence>
<name>A0AAN0KDJ4_9ACTN</name>
<reference evidence="1" key="1">
    <citation type="journal article" date="2024" name="Int. J. Syst. Evol. Microbiol.">
        <title>Brooklawnia propionicigenes sp. nov., a facultatively anaerobic, propionate-producing bacterium isolated from a methanogenic reactor treating waste from cattle farms.</title>
        <authorList>
            <person name="Akita Y."/>
            <person name="Ueki A."/>
            <person name="Tonouchi A."/>
            <person name="Sugawara Y."/>
            <person name="Honma S."/>
            <person name="Kaku N."/>
            <person name="Ueki K."/>
        </authorList>
    </citation>
    <scope>NUCLEOTIDE SEQUENCE</scope>
    <source>
        <strain evidence="1">SH051</strain>
    </source>
</reference>
<dbReference type="Proteomes" id="UP001431656">
    <property type="component" value="Chromosome"/>
</dbReference>
<gene>
    <name evidence="1" type="ORF">brsh051_27060</name>
</gene>
<evidence type="ECO:0000313" key="1">
    <source>
        <dbReference type="EMBL" id="BEH03425.1"/>
    </source>
</evidence>
<dbReference type="RefSeq" id="WP_286265907.1">
    <property type="nucleotide sequence ID" value="NZ_AP028056.1"/>
</dbReference>
<organism evidence="1 2">
    <name type="scientific">Brooklawnia propionicigenes</name>
    <dbReference type="NCBI Taxonomy" id="3041175"/>
    <lineage>
        <taxon>Bacteria</taxon>
        <taxon>Bacillati</taxon>
        <taxon>Actinomycetota</taxon>
        <taxon>Actinomycetes</taxon>
        <taxon>Propionibacteriales</taxon>
        <taxon>Propionibacteriaceae</taxon>
        <taxon>Brooklawnia</taxon>
    </lineage>
</organism>
<dbReference type="InterPro" id="IPR045596">
    <property type="entry name" value="DUF6459"/>
</dbReference>
<proteinExistence type="predicted"/>
<dbReference type="AlphaFoldDB" id="A0AAN0KDJ4"/>
<sequence>MEFTPPLIIHTMCAHDERLSMHGWDQLAELGQETARQADPAPAPAQAIATNAARLVAETLTGHRDPKQLRQWLSAAECERLMAWTQAHRGERIRLNRMNLIEVSPERVEGQLHFDYGRGRLCATLCLVSRAGRWSCRQLNVLLPGAVPHP</sequence>
<dbReference type="Pfam" id="PF20060">
    <property type="entry name" value="DUF6459"/>
    <property type="match status" value="1"/>
</dbReference>
<protein>
    <submittedName>
        <fullName evidence="1">Uncharacterized protein</fullName>
    </submittedName>
</protein>
<dbReference type="EMBL" id="AP028056">
    <property type="protein sequence ID" value="BEH03425.1"/>
    <property type="molecule type" value="Genomic_DNA"/>
</dbReference>
<accession>A0AAN0KDJ4</accession>